<comment type="subcellular location">
    <subcellularLocation>
        <location evidence="1">Secreted</location>
    </subcellularLocation>
</comment>
<dbReference type="PROSITE" id="PS51257">
    <property type="entry name" value="PROKAR_LIPOPROTEIN"/>
    <property type="match status" value="1"/>
</dbReference>
<feature type="domain" description="VWFA" evidence="5">
    <location>
        <begin position="625"/>
        <end position="839"/>
    </location>
</feature>
<feature type="chain" id="PRO_5020857216" description="VWFA domain-containing protein" evidence="4">
    <location>
        <begin position="21"/>
        <end position="1058"/>
    </location>
</feature>
<dbReference type="AlphaFoldDB" id="A0A4P2QQM1"/>
<gene>
    <name evidence="6" type="ORF">SOCE836_046440</name>
</gene>
<accession>A0A4P2QQM1</accession>
<dbReference type="PROSITE" id="PS50234">
    <property type="entry name" value="VWFA"/>
    <property type="match status" value="1"/>
</dbReference>
<reference evidence="6 7" key="1">
    <citation type="submission" date="2015-09" db="EMBL/GenBank/DDBJ databases">
        <title>Sorangium comparison.</title>
        <authorList>
            <person name="Zaburannyi N."/>
            <person name="Bunk B."/>
            <person name="Overmann J."/>
            <person name="Mueller R."/>
        </authorList>
    </citation>
    <scope>NUCLEOTIDE SEQUENCE [LARGE SCALE GENOMIC DNA]</scope>
    <source>
        <strain evidence="6 7">So ce836</strain>
    </source>
</reference>
<sequence length="1058" mass="107775">MRNKRKIFTTLCAGVTSALAAGCSADPGGASDEGVGHAALALSTEGQVCTTIQRGAGPAGVADAVLWQSSPSWNDGAGVTLSTGTSAGGGLRRSLLRFDLSGLPPGAEVVSASLSLSQTYKTTDSTVRVHRATSAWEEAAVTWASFGEAFDPAIAASFTSGGGSGFRSSDVTELARAWASGEAANHGVLLEEDPVQRTDFRSSEKSVVEERPKLELCYVTCDDGIQNGSEKGVDCGGSCPACGGQSFEGPPGGSPVDLEGSGPTYAWSVGDINELPESVARQGTHEPCTTSEDCQFDQYCEHPAQGACAHDACETGGPLLTTCSGCVAKVCDARPSCCIQPTIPADCGHDACQTGTATHMTTTCGDPCVQNICATNPLCCEIHPTSSADCAALIGPGSILLSGGRCDPPNSGICPPPTTLSGGACVPQWSATCRNLVATQCPGKSCTTPTNAWDATCVALAEPLCGSTCSTDPDTQQGLCKPYLPSQTDPACSGVDLTVGVPCGGTIPVCNRGNTPAPAGIAIHRYPAGAGQLPSSAPSRVLSSCSPTGGTLACTTAQPIAPGECISVAGCTGVADGMELIVNPPGPGQIAECQCANNGSIYQSAECESPGCIATASASTIRPVTLFVALDRSASMTASGASTSRWTPARDALRAFFEDPASAGLGVALRFWPHDNPGPCNDVGGTCPAYAVGGCSLPIVPFDGTAARRLSADPAPMDQQELALVNALYPGPGVNGDTPMYPALDGATTWAINYKNAHPEEEVAVVLVTDGVPSNCDTVPNHIADLARNAFENHGVRVHAVGFGNSNAEIINLIATRGGGRAFNLTAGTGLATTLRDALVSIRGETLPCDVAVPLAGVADPASVSVVHVNSAGTETVLTPRADLASCGQGWYFADATNTSVKLCPQTCTALRDGPGKVRAVVPCAAEALTPITTSWERYHGVCPPGTKARWEYLTYRTVTPEDSSVELFVRAADDPAELDAATVTLAVTAHATPADTQVCDETSTPPCAVELAGALGGPPAAQADYLELQVKLNPTSDGAGGVQVQGWEIGYSCPDAE</sequence>
<dbReference type="CDD" id="cd00198">
    <property type="entry name" value="vWFA"/>
    <property type="match status" value="1"/>
</dbReference>
<evidence type="ECO:0000313" key="7">
    <source>
        <dbReference type="Proteomes" id="UP000295497"/>
    </source>
</evidence>
<keyword evidence="3 4" id="KW-0732">Signal</keyword>
<evidence type="ECO:0000256" key="4">
    <source>
        <dbReference type="SAM" id="SignalP"/>
    </source>
</evidence>
<evidence type="ECO:0000256" key="3">
    <source>
        <dbReference type="ARBA" id="ARBA00022729"/>
    </source>
</evidence>
<dbReference type="SUPFAM" id="SSF53300">
    <property type="entry name" value="vWA-like"/>
    <property type="match status" value="1"/>
</dbReference>
<dbReference type="InterPro" id="IPR055372">
    <property type="entry name" value="CBM96"/>
</dbReference>
<dbReference type="EMBL" id="CP012672">
    <property type="protein sequence ID" value="AUX32504.1"/>
    <property type="molecule type" value="Genomic_DNA"/>
</dbReference>
<dbReference type="Gene3D" id="3.40.50.410">
    <property type="entry name" value="von Willebrand factor, type A domain"/>
    <property type="match status" value="1"/>
</dbReference>
<feature type="signal peptide" evidence="4">
    <location>
        <begin position="1"/>
        <end position="20"/>
    </location>
</feature>
<evidence type="ECO:0000259" key="5">
    <source>
        <dbReference type="PROSITE" id="PS50234"/>
    </source>
</evidence>
<evidence type="ECO:0000256" key="2">
    <source>
        <dbReference type="ARBA" id="ARBA00022525"/>
    </source>
</evidence>
<dbReference type="Proteomes" id="UP000295497">
    <property type="component" value="Chromosome"/>
</dbReference>
<evidence type="ECO:0000256" key="1">
    <source>
        <dbReference type="ARBA" id="ARBA00004613"/>
    </source>
</evidence>
<protein>
    <recommendedName>
        <fullName evidence="5">VWFA domain-containing protein</fullName>
    </recommendedName>
</protein>
<evidence type="ECO:0000313" key="6">
    <source>
        <dbReference type="EMBL" id="AUX32504.1"/>
    </source>
</evidence>
<name>A0A4P2QQM1_SORCE</name>
<keyword evidence="2" id="KW-0964">Secreted</keyword>
<dbReference type="NCBIfam" id="NF033679">
    <property type="entry name" value="DNRLRE_dom"/>
    <property type="match status" value="1"/>
</dbReference>
<dbReference type="Pfam" id="PF24517">
    <property type="entry name" value="CBM96"/>
    <property type="match status" value="1"/>
</dbReference>
<dbReference type="InterPro" id="IPR002035">
    <property type="entry name" value="VWF_A"/>
</dbReference>
<dbReference type="GO" id="GO:0005576">
    <property type="term" value="C:extracellular region"/>
    <property type="evidence" value="ECO:0007669"/>
    <property type="project" value="UniProtKB-SubCell"/>
</dbReference>
<dbReference type="InterPro" id="IPR036465">
    <property type="entry name" value="vWFA_dom_sf"/>
</dbReference>
<organism evidence="6 7">
    <name type="scientific">Sorangium cellulosum</name>
    <name type="common">Polyangium cellulosum</name>
    <dbReference type="NCBI Taxonomy" id="56"/>
    <lineage>
        <taxon>Bacteria</taxon>
        <taxon>Pseudomonadati</taxon>
        <taxon>Myxococcota</taxon>
        <taxon>Polyangia</taxon>
        <taxon>Polyangiales</taxon>
        <taxon>Polyangiaceae</taxon>
        <taxon>Sorangium</taxon>
    </lineage>
</organism>
<proteinExistence type="predicted"/>